<dbReference type="Proteomes" id="UP000184520">
    <property type="component" value="Unassembled WGS sequence"/>
</dbReference>
<dbReference type="STRING" id="634436.SAMN05216361_0885"/>
<accession>A0A1M5FKN6</accession>
<protein>
    <recommendedName>
        <fullName evidence="2">Protein ElaA</fullName>
    </recommendedName>
</protein>
<evidence type="ECO:0000256" key="1">
    <source>
        <dbReference type="ARBA" id="ARBA00009623"/>
    </source>
</evidence>
<dbReference type="Pfam" id="PF13673">
    <property type="entry name" value="Acetyltransf_10"/>
    <property type="match status" value="1"/>
</dbReference>
<gene>
    <name evidence="4" type="ORF">SAMN05216361_0885</name>
</gene>
<proteinExistence type="inferred from homology"/>
<dbReference type="FunFam" id="3.40.630.30:FF:000035">
    <property type="entry name" value="GNAT family N-acetyltransferase"/>
    <property type="match status" value="1"/>
</dbReference>
<dbReference type="PROSITE" id="PS51186">
    <property type="entry name" value="GNAT"/>
    <property type="match status" value="1"/>
</dbReference>
<reference evidence="5" key="1">
    <citation type="submission" date="2016-11" db="EMBL/GenBank/DDBJ databases">
        <authorList>
            <person name="Varghese N."/>
            <person name="Submissions S."/>
        </authorList>
    </citation>
    <scope>NUCLEOTIDE SEQUENCE [LARGE SCALE GENOMIC DNA]</scope>
    <source>
        <strain evidence="5">CGMCC 1.8995</strain>
    </source>
</reference>
<feature type="domain" description="N-acetyltransferase" evidence="3">
    <location>
        <begin position="7"/>
        <end position="158"/>
    </location>
</feature>
<organism evidence="4 5">
    <name type="scientific">Marisediminitalea aggregata</name>
    <dbReference type="NCBI Taxonomy" id="634436"/>
    <lineage>
        <taxon>Bacteria</taxon>
        <taxon>Pseudomonadati</taxon>
        <taxon>Pseudomonadota</taxon>
        <taxon>Gammaproteobacteria</taxon>
        <taxon>Alteromonadales</taxon>
        <taxon>Alteromonadaceae</taxon>
        <taxon>Marisediminitalea</taxon>
    </lineage>
</organism>
<evidence type="ECO:0000313" key="5">
    <source>
        <dbReference type="Proteomes" id="UP000184520"/>
    </source>
</evidence>
<evidence type="ECO:0000313" key="4">
    <source>
        <dbReference type="EMBL" id="SHF92063.1"/>
    </source>
</evidence>
<dbReference type="RefSeq" id="WP_073318292.1">
    <property type="nucleotide sequence ID" value="NZ_FQWD01000001.1"/>
</dbReference>
<keyword evidence="5" id="KW-1185">Reference proteome</keyword>
<dbReference type="CDD" id="cd04301">
    <property type="entry name" value="NAT_SF"/>
    <property type="match status" value="1"/>
</dbReference>
<evidence type="ECO:0000259" key="3">
    <source>
        <dbReference type="PROSITE" id="PS51186"/>
    </source>
</evidence>
<dbReference type="GO" id="GO:0016747">
    <property type="term" value="F:acyltransferase activity, transferring groups other than amino-acyl groups"/>
    <property type="evidence" value="ECO:0007669"/>
    <property type="project" value="InterPro"/>
</dbReference>
<dbReference type="EMBL" id="FQWD01000001">
    <property type="protein sequence ID" value="SHF92063.1"/>
    <property type="molecule type" value="Genomic_DNA"/>
</dbReference>
<comment type="similarity">
    <text evidence="1">Belongs to the UPF0039 (ElaA) family.</text>
</comment>
<dbReference type="Gene3D" id="3.40.630.30">
    <property type="match status" value="1"/>
</dbReference>
<sequence length="158" mass="17705">MITWTLLPFSSLTTHQLYALLKLRTNVFVVEQNCPYPELDDKDTKQDVYHLLGYQQLDDSQSEPELVAYARLLPPGVSYPQVSIGRVAVAESARGQKLGHALVAEALKGCEQAWPGQDIQIGAQVYLEAFYKSFGFTRQSEDYLEDGIPHVDMLLSKA</sequence>
<dbReference type="SUPFAM" id="SSF55729">
    <property type="entry name" value="Acyl-CoA N-acyltransferases (Nat)"/>
    <property type="match status" value="1"/>
</dbReference>
<evidence type="ECO:0000256" key="2">
    <source>
        <dbReference type="ARBA" id="ARBA00072224"/>
    </source>
</evidence>
<dbReference type="InterPro" id="IPR016181">
    <property type="entry name" value="Acyl_CoA_acyltransferase"/>
</dbReference>
<dbReference type="InterPro" id="IPR000182">
    <property type="entry name" value="GNAT_dom"/>
</dbReference>
<dbReference type="AlphaFoldDB" id="A0A1M5FKN6"/>
<dbReference type="OrthoDB" id="9796171at2"/>
<name>A0A1M5FKN6_9ALTE</name>